<dbReference type="PANTHER" id="PTHR11707">
    <property type="entry name" value="L-ASPARAGINASE"/>
    <property type="match status" value="1"/>
</dbReference>
<reference evidence="2" key="1">
    <citation type="submission" date="2018-06" db="EMBL/GenBank/DDBJ databases">
        <authorList>
            <person name="Zhirakovskaya E."/>
        </authorList>
    </citation>
    <scope>NUCLEOTIDE SEQUENCE</scope>
</reference>
<evidence type="ECO:0000313" key="2">
    <source>
        <dbReference type="EMBL" id="VAW44803.1"/>
    </source>
</evidence>
<sequence>MKNLKIITTGGTIDKLYFDDLSDYKIGKPVIGELLNTYHVGFDFEVLPLLKKDSIYITDEDRELIKNVIEKSEESYFLITHGTDTMVDTARYLKPIKDKTIVLTGALTPARFNATDAIFNIGCAVAAVQTQPPGVWVIMNGMVWNPELVRKNRKANRFEEV</sequence>
<dbReference type="EMBL" id="UOFA01000137">
    <property type="protein sequence ID" value="VAW44803.1"/>
    <property type="molecule type" value="Genomic_DNA"/>
</dbReference>
<dbReference type="PROSITE" id="PS51732">
    <property type="entry name" value="ASN_GLN_ASE_3"/>
    <property type="match status" value="1"/>
</dbReference>
<proteinExistence type="predicted"/>
<name>A0A3B0VXF5_9ZZZZ</name>
<gene>
    <name evidence="2" type="ORF">MNBD_GAMMA02-1717</name>
</gene>
<accession>A0A3B0VXF5</accession>
<dbReference type="Gene3D" id="3.40.50.1170">
    <property type="entry name" value="L-asparaginase, N-terminal domain"/>
    <property type="match status" value="1"/>
</dbReference>
<dbReference type="PANTHER" id="PTHR11707:SF28">
    <property type="entry name" value="60 KDA LYSOPHOSPHOLIPASE"/>
    <property type="match status" value="1"/>
</dbReference>
<dbReference type="PIRSF" id="PIRSF500176">
    <property type="entry name" value="L_ASNase"/>
    <property type="match status" value="1"/>
</dbReference>
<evidence type="ECO:0000259" key="1">
    <source>
        <dbReference type="Pfam" id="PF00710"/>
    </source>
</evidence>
<protein>
    <submittedName>
        <fullName evidence="2">Asparaginase/glutaminase</fullName>
    </submittedName>
</protein>
<dbReference type="InterPro" id="IPR037152">
    <property type="entry name" value="L-asparaginase_N_sf"/>
</dbReference>
<dbReference type="Pfam" id="PF00710">
    <property type="entry name" value="Asparaginase"/>
    <property type="match status" value="1"/>
</dbReference>
<feature type="domain" description="L-asparaginase N-terminal" evidence="1">
    <location>
        <begin position="4"/>
        <end position="154"/>
    </location>
</feature>
<dbReference type="AlphaFoldDB" id="A0A3B0VXF5"/>
<dbReference type="PIRSF" id="PIRSF001220">
    <property type="entry name" value="L-ASNase_gatD"/>
    <property type="match status" value="1"/>
</dbReference>
<dbReference type="InterPro" id="IPR027474">
    <property type="entry name" value="L-asparaginase_N"/>
</dbReference>
<dbReference type="InterPro" id="IPR006034">
    <property type="entry name" value="Asparaginase/glutaminase-like"/>
</dbReference>
<dbReference type="PRINTS" id="PR00139">
    <property type="entry name" value="ASNGLNASE"/>
</dbReference>
<dbReference type="SUPFAM" id="SSF53774">
    <property type="entry name" value="Glutaminase/Asparaginase"/>
    <property type="match status" value="1"/>
</dbReference>
<organism evidence="2">
    <name type="scientific">hydrothermal vent metagenome</name>
    <dbReference type="NCBI Taxonomy" id="652676"/>
    <lineage>
        <taxon>unclassified sequences</taxon>
        <taxon>metagenomes</taxon>
        <taxon>ecological metagenomes</taxon>
    </lineage>
</organism>
<dbReference type="InterPro" id="IPR036152">
    <property type="entry name" value="Asp/glu_Ase-like_sf"/>
</dbReference>